<protein>
    <submittedName>
        <fullName evidence="2">Putative DNA binding domain-containing protein</fullName>
    </submittedName>
</protein>
<evidence type="ECO:0000313" key="2">
    <source>
        <dbReference type="EMBL" id="MBC8361830.1"/>
    </source>
</evidence>
<gene>
    <name evidence="2" type="ORF">H8E23_10565</name>
</gene>
<dbReference type="Proteomes" id="UP000603434">
    <property type="component" value="Unassembled WGS sequence"/>
</dbReference>
<dbReference type="Pfam" id="PF13749">
    <property type="entry name" value="HATPase_c_4"/>
    <property type="match status" value="1"/>
</dbReference>
<dbReference type="EMBL" id="JACNJH010000154">
    <property type="protein sequence ID" value="MBC8361830.1"/>
    <property type="molecule type" value="Genomic_DNA"/>
</dbReference>
<feature type="domain" description="Schlafen AlbA-2" evidence="1">
    <location>
        <begin position="14"/>
        <end position="133"/>
    </location>
</feature>
<dbReference type="InterPro" id="IPR038475">
    <property type="entry name" value="RecG_C_sf"/>
</dbReference>
<reference evidence="2 3" key="1">
    <citation type="submission" date="2020-08" db="EMBL/GenBank/DDBJ databases">
        <title>Bridging the membrane lipid divide: bacteria of the FCB group superphylum have the potential to synthesize archaeal ether lipids.</title>
        <authorList>
            <person name="Villanueva L."/>
            <person name="Von Meijenfeldt F.A.B."/>
            <person name="Westbye A.B."/>
            <person name="Yadav S."/>
            <person name="Hopmans E.C."/>
            <person name="Dutilh B.E."/>
            <person name="Sinninghe Damste J.S."/>
        </authorList>
    </citation>
    <scope>NUCLEOTIDE SEQUENCE [LARGE SCALE GENOMIC DNA]</scope>
    <source>
        <strain evidence="2">NIOZ-UU30</strain>
    </source>
</reference>
<evidence type="ECO:0000313" key="3">
    <source>
        <dbReference type="Proteomes" id="UP000603434"/>
    </source>
</evidence>
<evidence type="ECO:0000259" key="1">
    <source>
        <dbReference type="Pfam" id="PF04326"/>
    </source>
</evidence>
<sequence>MDKIELLELINKGESSFVEFKADTPDIKAETIAEYVVCFANSKGGKILLGIEDDGTITGLKGRFAEYGTWISDAVQGWVHPNIIVDYEEVPVEEDLRVAVITVPIGVAKPYCKRKGKETKERYYIRDVTSCRETDREELRRLFQSSGMIHFEVTPVPRSKPDDLNETLLVEYFRQVRDIGYDDNSKWLRLLIDNQILSEELGAINCTLAGLILFGKKDKVKKLIPQSGITAVEYDISDADVAGRFRREINGPLLSLREDSGAITDEGIIDQTVNFVLRVRSKEIIKGTRRVTEYAYPPEVLREAVVNAVAHRDYTIGGTNIGIWLHPDRLEIDSPGNLPNTITIERMKSGARYHRNQTIVDYLRDMEYIEGSGRGVSRKIIRGMIKHNGKEPAFELRGEALRVTLYA</sequence>
<organism evidence="2 3">
    <name type="scientific">Candidatus Desulfatibia profunda</name>
    <dbReference type="NCBI Taxonomy" id="2841695"/>
    <lineage>
        <taxon>Bacteria</taxon>
        <taxon>Pseudomonadati</taxon>
        <taxon>Thermodesulfobacteriota</taxon>
        <taxon>Desulfobacteria</taxon>
        <taxon>Desulfobacterales</taxon>
        <taxon>Desulfobacterales incertae sedis</taxon>
        <taxon>Candidatus Desulfatibia</taxon>
    </lineage>
</organism>
<dbReference type="PANTHER" id="PTHR30595:SF6">
    <property type="entry name" value="SCHLAFEN ALBA-2 DOMAIN-CONTAINING PROTEIN"/>
    <property type="match status" value="1"/>
</dbReference>
<proteinExistence type="predicted"/>
<name>A0A8J6NN51_9BACT</name>
<dbReference type="InterPro" id="IPR007421">
    <property type="entry name" value="Schlafen_AlbA_2_dom"/>
</dbReference>
<dbReference type="Pfam" id="PF04326">
    <property type="entry name" value="SLFN_AlbA_2"/>
    <property type="match status" value="1"/>
</dbReference>
<dbReference type="Gene3D" id="3.30.565.60">
    <property type="match status" value="1"/>
</dbReference>
<dbReference type="Gene3D" id="3.30.950.30">
    <property type="entry name" value="Schlafen, AAA domain"/>
    <property type="match status" value="1"/>
</dbReference>
<dbReference type="AlphaFoldDB" id="A0A8J6NN51"/>
<accession>A0A8J6NN51</accession>
<comment type="caution">
    <text evidence="2">The sequence shown here is derived from an EMBL/GenBank/DDBJ whole genome shotgun (WGS) entry which is preliminary data.</text>
</comment>
<dbReference type="PANTHER" id="PTHR30595">
    <property type="entry name" value="GLPR-RELATED TRANSCRIPTIONAL REPRESSOR"/>
    <property type="match status" value="1"/>
</dbReference>
<dbReference type="InterPro" id="IPR038461">
    <property type="entry name" value="Schlafen_AlbA_2_dom_sf"/>
</dbReference>